<dbReference type="SUPFAM" id="SSF55961">
    <property type="entry name" value="Bet v1-like"/>
    <property type="match status" value="1"/>
</dbReference>
<keyword evidence="5" id="KW-1185">Reference proteome</keyword>
<dbReference type="InParanoid" id="A0A3M0CDK2"/>
<evidence type="ECO:0000256" key="2">
    <source>
        <dbReference type="SAM" id="SignalP"/>
    </source>
</evidence>
<dbReference type="AlphaFoldDB" id="A0A3M0CDK2"/>
<protein>
    <submittedName>
        <fullName evidence="4">Uncharacterized protein YndB with AHSA1/START domain</fullName>
    </submittedName>
</protein>
<dbReference type="Proteomes" id="UP000271227">
    <property type="component" value="Unassembled WGS sequence"/>
</dbReference>
<dbReference type="InterPro" id="IPR023393">
    <property type="entry name" value="START-like_dom_sf"/>
</dbReference>
<reference evidence="4 5" key="1">
    <citation type="submission" date="2018-10" db="EMBL/GenBank/DDBJ databases">
        <title>Genomic Encyclopedia of Archaeal and Bacterial Type Strains, Phase II (KMG-II): from individual species to whole genera.</title>
        <authorList>
            <person name="Goeker M."/>
        </authorList>
    </citation>
    <scope>NUCLEOTIDE SEQUENCE [LARGE SCALE GENOMIC DNA]</scope>
    <source>
        <strain evidence="4 5">DSM 25217</strain>
    </source>
</reference>
<comment type="caution">
    <text evidence="4">The sequence shown here is derived from an EMBL/GenBank/DDBJ whole genome shotgun (WGS) entry which is preliminary data.</text>
</comment>
<evidence type="ECO:0000256" key="1">
    <source>
        <dbReference type="ARBA" id="ARBA00006817"/>
    </source>
</evidence>
<proteinExistence type="inferred from homology"/>
<dbReference type="CDD" id="cd07814">
    <property type="entry name" value="SRPBCC_CalC_Aha1-like"/>
    <property type="match status" value="1"/>
</dbReference>
<dbReference type="RefSeq" id="WP_121938612.1">
    <property type="nucleotide sequence ID" value="NZ_REFR01000011.1"/>
</dbReference>
<dbReference type="OrthoDB" id="7629838at2"/>
<feature type="signal peptide" evidence="2">
    <location>
        <begin position="1"/>
        <end position="30"/>
    </location>
</feature>
<dbReference type="Gene3D" id="3.30.530.20">
    <property type="match status" value="1"/>
</dbReference>
<accession>A0A3M0CDK2</accession>
<gene>
    <name evidence="4" type="ORF">BXY39_1920</name>
</gene>
<feature type="chain" id="PRO_5017971353" evidence="2">
    <location>
        <begin position="31"/>
        <end position="207"/>
    </location>
</feature>
<evidence type="ECO:0000259" key="3">
    <source>
        <dbReference type="Pfam" id="PF08327"/>
    </source>
</evidence>
<name>A0A3M0CDK2_9PROT</name>
<feature type="domain" description="Activator of Hsp90 ATPase homologue 1/2-like C-terminal" evidence="3">
    <location>
        <begin position="60"/>
        <end position="185"/>
    </location>
</feature>
<sequence length="207" mass="22265">MTRNTRSGLTGTAMIVAVFTAVMTAPFAGAQDPAQDSMKATVTDAVYGAFTVAVETDLPAPPAEVFDALTGDISGWWDHSFMDRPARFFIEAKPGGGFWEYFDDAGTEGVRHGVVTAVWRNKKLVYQGQLGFLGTGAGLTITYDLAPSEKGTLLKVTAAYAGQEEDGWRAALASVWEHFILTRFTPYIEAGCHKTAPCTAFAPPEEN</sequence>
<comment type="similarity">
    <text evidence="1">Belongs to the AHA1 family.</text>
</comment>
<keyword evidence="2" id="KW-0732">Signal</keyword>
<evidence type="ECO:0000313" key="4">
    <source>
        <dbReference type="EMBL" id="RMB07828.1"/>
    </source>
</evidence>
<evidence type="ECO:0000313" key="5">
    <source>
        <dbReference type="Proteomes" id="UP000271227"/>
    </source>
</evidence>
<organism evidence="4 5">
    <name type="scientific">Eilatimonas milleporae</name>
    <dbReference type="NCBI Taxonomy" id="911205"/>
    <lineage>
        <taxon>Bacteria</taxon>
        <taxon>Pseudomonadati</taxon>
        <taxon>Pseudomonadota</taxon>
        <taxon>Alphaproteobacteria</taxon>
        <taxon>Kordiimonadales</taxon>
        <taxon>Kordiimonadaceae</taxon>
        <taxon>Eilatimonas</taxon>
    </lineage>
</organism>
<dbReference type="Pfam" id="PF08327">
    <property type="entry name" value="AHSA1"/>
    <property type="match status" value="1"/>
</dbReference>
<dbReference type="InterPro" id="IPR013538">
    <property type="entry name" value="ASHA1/2-like_C"/>
</dbReference>
<dbReference type="EMBL" id="REFR01000011">
    <property type="protein sequence ID" value="RMB07828.1"/>
    <property type="molecule type" value="Genomic_DNA"/>
</dbReference>